<proteinExistence type="predicted"/>
<dbReference type="Proteomes" id="UP000001942">
    <property type="component" value="Chromosome"/>
</dbReference>
<name>Q2GE28_EHRS3</name>
<organism evidence="1 2">
    <name type="scientific">Ehrlichia sennetsu (strain ATCC VR-367 / Miyayama)</name>
    <name type="common">Neorickettsia sennetsu</name>
    <dbReference type="NCBI Taxonomy" id="222891"/>
    <lineage>
        <taxon>Bacteria</taxon>
        <taxon>Pseudomonadati</taxon>
        <taxon>Pseudomonadota</taxon>
        <taxon>Alphaproteobacteria</taxon>
        <taxon>Rickettsiales</taxon>
        <taxon>Anaplasmataceae</taxon>
        <taxon>Ehrlichia</taxon>
    </lineage>
</organism>
<dbReference type="STRING" id="222891.NSE_0379"/>
<evidence type="ECO:0000313" key="2">
    <source>
        <dbReference type="Proteomes" id="UP000001942"/>
    </source>
</evidence>
<dbReference type="KEGG" id="nse:NSE_0379"/>
<dbReference type="AlphaFoldDB" id="Q2GE28"/>
<dbReference type="HOGENOM" id="CLU_3346356_0_0_5"/>
<keyword evidence="2" id="KW-1185">Reference proteome</keyword>
<reference evidence="1 2" key="1">
    <citation type="journal article" date="2006" name="PLoS Genet.">
        <title>Comparative genomics of emerging human ehrlichiosis agents.</title>
        <authorList>
            <person name="Dunning Hotopp J.C."/>
            <person name="Lin M."/>
            <person name="Madupu R."/>
            <person name="Crabtree J."/>
            <person name="Angiuoli S.V."/>
            <person name="Eisen J.A."/>
            <person name="Seshadri R."/>
            <person name="Ren Q."/>
            <person name="Wu M."/>
            <person name="Utterback T.R."/>
            <person name="Smith S."/>
            <person name="Lewis M."/>
            <person name="Khouri H."/>
            <person name="Zhang C."/>
            <person name="Niu H."/>
            <person name="Lin Q."/>
            <person name="Ohashi N."/>
            <person name="Zhi N."/>
            <person name="Nelson W."/>
            <person name="Brinkac L.M."/>
            <person name="Dodson R.J."/>
            <person name="Rosovitz M.J."/>
            <person name="Sundaram J."/>
            <person name="Daugherty S.C."/>
            <person name="Davidsen T."/>
            <person name="Durkin A.S."/>
            <person name="Gwinn M."/>
            <person name="Haft D.H."/>
            <person name="Selengut J.D."/>
            <person name="Sullivan S.A."/>
            <person name="Zafar N."/>
            <person name="Zhou L."/>
            <person name="Benahmed F."/>
            <person name="Forberger H."/>
            <person name="Halpin R."/>
            <person name="Mulligan S."/>
            <person name="Robinson J."/>
            <person name="White O."/>
            <person name="Rikihisa Y."/>
            <person name="Tettelin H."/>
        </authorList>
    </citation>
    <scope>NUCLEOTIDE SEQUENCE [LARGE SCALE GENOMIC DNA]</scope>
    <source>
        <strain evidence="2">ATCC VR-367 / Miyayama</strain>
    </source>
</reference>
<sequence>MNKLNRLTCIETLITISDWIRQPALAMNRAMQKQRRI</sequence>
<gene>
    <name evidence="1" type="ordered locus">NSE_0379</name>
</gene>
<accession>Q2GE28</accession>
<evidence type="ECO:0000313" key="1">
    <source>
        <dbReference type="EMBL" id="ABD46140.1"/>
    </source>
</evidence>
<dbReference type="EMBL" id="CP000237">
    <property type="protein sequence ID" value="ABD46140.1"/>
    <property type="molecule type" value="Genomic_DNA"/>
</dbReference>
<protein>
    <submittedName>
        <fullName evidence="1">Uncharacterized protein</fullName>
    </submittedName>
</protein>